<dbReference type="PANTHER" id="PTHR30041:SF8">
    <property type="entry name" value="PROTEIN YFFB"/>
    <property type="match status" value="1"/>
</dbReference>
<dbReference type="InterPro" id="IPR036249">
    <property type="entry name" value="Thioredoxin-like_sf"/>
</dbReference>
<dbReference type="STRING" id="150033.RV14_GL002293"/>
<accession>A0A1L8WNV8</accession>
<dbReference type="NCBIfam" id="TIGR01617">
    <property type="entry name" value="arsC_related"/>
    <property type="match status" value="1"/>
</dbReference>
<dbReference type="PANTHER" id="PTHR30041">
    <property type="entry name" value="ARSENATE REDUCTASE"/>
    <property type="match status" value="1"/>
</dbReference>
<evidence type="ECO:0000256" key="2">
    <source>
        <dbReference type="ARBA" id="ARBA00023284"/>
    </source>
</evidence>
<proteinExistence type="inferred from homology"/>
<dbReference type="Gene3D" id="3.40.30.10">
    <property type="entry name" value="Glutaredoxin"/>
    <property type="match status" value="1"/>
</dbReference>
<evidence type="ECO:0000256" key="3">
    <source>
        <dbReference type="PROSITE-ProRule" id="PRU01282"/>
    </source>
</evidence>
<keyword evidence="5" id="KW-1185">Reference proteome</keyword>
<dbReference type="Pfam" id="PF03960">
    <property type="entry name" value="ArsC"/>
    <property type="match status" value="1"/>
</dbReference>
<evidence type="ECO:0000313" key="5">
    <source>
        <dbReference type="Proteomes" id="UP000182152"/>
    </source>
</evidence>
<name>A0A1L8WNV8_9ENTE</name>
<comment type="similarity">
    <text evidence="3">Belongs to the ArsC family.</text>
</comment>
<keyword evidence="2" id="KW-0676">Redox-active center</keyword>
<evidence type="ECO:0000313" key="4">
    <source>
        <dbReference type="EMBL" id="OJG82718.1"/>
    </source>
</evidence>
<sequence>MYHFYWYPKCSTCKKAKAWLEEHHIDYQAIDMITYPPSAETLEKWLTYNTFPMRRLFNTSGMQYRELGLKNQLNHFSISEVSHVLSSDGMLIKRPLIVKDKQLVAVGFNEKIYEGVLI</sequence>
<dbReference type="EMBL" id="JXLB01000008">
    <property type="protein sequence ID" value="OJG82718.1"/>
    <property type="molecule type" value="Genomic_DNA"/>
</dbReference>
<dbReference type="AlphaFoldDB" id="A0A1L8WNV8"/>
<evidence type="ECO:0000256" key="1">
    <source>
        <dbReference type="ARBA" id="ARBA00023157"/>
    </source>
</evidence>
<reference evidence="4 5" key="1">
    <citation type="submission" date="2014-12" db="EMBL/GenBank/DDBJ databases">
        <title>Draft genome sequences of 29 type strains of Enterococci.</title>
        <authorList>
            <person name="Zhong Z."/>
            <person name="Sun Z."/>
            <person name="Liu W."/>
            <person name="Zhang W."/>
            <person name="Zhang H."/>
        </authorList>
    </citation>
    <scope>NUCLEOTIDE SEQUENCE [LARGE SCALE GENOMIC DNA]</scope>
    <source>
        <strain evidence="4 5">DSM 15687</strain>
    </source>
</reference>
<organism evidence="4 5">
    <name type="scientific">Enterococcus ratti</name>
    <dbReference type="NCBI Taxonomy" id="150033"/>
    <lineage>
        <taxon>Bacteria</taxon>
        <taxon>Bacillati</taxon>
        <taxon>Bacillota</taxon>
        <taxon>Bacilli</taxon>
        <taxon>Lactobacillales</taxon>
        <taxon>Enterococcaceae</taxon>
        <taxon>Enterococcus</taxon>
    </lineage>
</organism>
<dbReference type="InterPro" id="IPR006660">
    <property type="entry name" value="Arsenate_reductase-like"/>
</dbReference>
<dbReference type="OrthoDB" id="9794155at2"/>
<dbReference type="RefSeq" id="WP_071855281.1">
    <property type="nucleotide sequence ID" value="NZ_JXLB01000008.1"/>
</dbReference>
<dbReference type="CDD" id="cd03036">
    <property type="entry name" value="ArsC_like"/>
    <property type="match status" value="1"/>
</dbReference>
<dbReference type="InterPro" id="IPR006504">
    <property type="entry name" value="Tscrpt_reg_Spx/MgsR"/>
</dbReference>
<dbReference type="PROSITE" id="PS51353">
    <property type="entry name" value="ARSC"/>
    <property type="match status" value="1"/>
</dbReference>
<keyword evidence="1" id="KW-1015">Disulfide bond</keyword>
<gene>
    <name evidence="4" type="ORF">RV14_GL002293</name>
</gene>
<dbReference type="Proteomes" id="UP000182152">
    <property type="component" value="Unassembled WGS sequence"/>
</dbReference>
<protein>
    <submittedName>
        <fullName evidence="4">Arsenate reductase</fullName>
    </submittedName>
</protein>
<dbReference type="SUPFAM" id="SSF52833">
    <property type="entry name" value="Thioredoxin-like"/>
    <property type="match status" value="1"/>
</dbReference>
<comment type="caution">
    <text evidence="4">The sequence shown here is derived from an EMBL/GenBank/DDBJ whole genome shotgun (WGS) entry which is preliminary data.</text>
</comment>